<feature type="transmembrane region" description="Helical" evidence="1">
    <location>
        <begin position="63"/>
        <end position="82"/>
    </location>
</feature>
<evidence type="ECO:0000313" key="2">
    <source>
        <dbReference type="EMBL" id="MEQ2285427.1"/>
    </source>
</evidence>
<proteinExistence type="predicted"/>
<reference evidence="2 3" key="1">
    <citation type="submission" date="2021-06" db="EMBL/GenBank/DDBJ databases">
        <authorList>
            <person name="Palmer J.M."/>
        </authorList>
    </citation>
    <scope>NUCLEOTIDE SEQUENCE [LARGE SCALE GENOMIC DNA]</scope>
    <source>
        <strain evidence="2 3">AS_MEX2019</strain>
        <tissue evidence="2">Muscle</tissue>
    </source>
</reference>
<keyword evidence="1" id="KW-1133">Transmembrane helix</keyword>
<organism evidence="2 3">
    <name type="scientific">Ameca splendens</name>
    <dbReference type="NCBI Taxonomy" id="208324"/>
    <lineage>
        <taxon>Eukaryota</taxon>
        <taxon>Metazoa</taxon>
        <taxon>Chordata</taxon>
        <taxon>Craniata</taxon>
        <taxon>Vertebrata</taxon>
        <taxon>Euteleostomi</taxon>
        <taxon>Actinopterygii</taxon>
        <taxon>Neopterygii</taxon>
        <taxon>Teleostei</taxon>
        <taxon>Neoteleostei</taxon>
        <taxon>Acanthomorphata</taxon>
        <taxon>Ovalentaria</taxon>
        <taxon>Atherinomorphae</taxon>
        <taxon>Cyprinodontiformes</taxon>
        <taxon>Goodeidae</taxon>
        <taxon>Ameca</taxon>
    </lineage>
</organism>
<keyword evidence="1" id="KW-0472">Membrane</keyword>
<name>A0ABV0XVE4_9TELE</name>
<sequence length="130" mass="14215">MSVTIFCFFYKHNVWLSSLHLFFSLYLEIPHDFSLSFSTLGSVSHFNVEPTADIHHRSLCSSLVVMVFCVLFACLYCTTAIMRCTVSGASLESPHIGSCLMWLSLASNALVLTACSGAAMISASVLSFTL</sequence>
<evidence type="ECO:0000313" key="3">
    <source>
        <dbReference type="Proteomes" id="UP001469553"/>
    </source>
</evidence>
<dbReference type="EMBL" id="JAHRIP010013381">
    <property type="protein sequence ID" value="MEQ2285427.1"/>
    <property type="molecule type" value="Genomic_DNA"/>
</dbReference>
<dbReference type="Proteomes" id="UP001469553">
    <property type="component" value="Unassembled WGS sequence"/>
</dbReference>
<protein>
    <submittedName>
        <fullName evidence="2">Uncharacterized protein</fullName>
    </submittedName>
</protein>
<evidence type="ECO:0000256" key="1">
    <source>
        <dbReference type="SAM" id="Phobius"/>
    </source>
</evidence>
<keyword evidence="3" id="KW-1185">Reference proteome</keyword>
<keyword evidence="1" id="KW-0812">Transmembrane</keyword>
<feature type="transmembrane region" description="Helical" evidence="1">
    <location>
        <begin position="102"/>
        <end position="128"/>
    </location>
</feature>
<gene>
    <name evidence="2" type="ORF">AMECASPLE_031668</name>
</gene>
<accession>A0ABV0XVE4</accession>
<comment type="caution">
    <text evidence="2">The sequence shown here is derived from an EMBL/GenBank/DDBJ whole genome shotgun (WGS) entry which is preliminary data.</text>
</comment>